<comment type="caution">
    <text evidence="1">The sequence shown here is derived from an EMBL/GenBank/DDBJ whole genome shotgun (WGS) entry which is preliminary data.</text>
</comment>
<reference evidence="1 2" key="1">
    <citation type="submission" date="2015-09" db="EMBL/GenBank/DDBJ databases">
        <title>Genome sequence of Oxobacter pfennigii DSM 3222.</title>
        <authorList>
            <person name="Poehlein A."/>
            <person name="Bengelsdorf F.R."/>
            <person name="Schiel-Bengelsdorf B."/>
            <person name="Duerre P."/>
            <person name="Daniel R."/>
        </authorList>
    </citation>
    <scope>NUCLEOTIDE SEQUENCE [LARGE SCALE GENOMIC DNA]</scope>
    <source>
        <strain evidence="1 2">DSM 3222</strain>
    </source>
</reference>
<proteinExistence type="predicted"/>
<dbReference type="Proteomes" id="UP000050326">
    <property type="component" value="Unassembled WGS sequence"/>
</dbReference>
<sequence>MIFRMNAYNPADIVSLDAKGEYFFTDGQYIHTYDSGSVTKTSILDSRDRESTKIFDYVLSWMADSETLYYSTLKN</sequence>
<keyword evidence="2" id="KW-1185">Reference proteome</keyword>
<gene>
    <name evidence="1" type="ORF">OXPF_34000</name>
</gene>
<accession>A0A0P9ADF8</accession>
<dbReference type="EMBL" id="LKET01000043">
    <property type="protein sequence ID" value="KPU43150.1"/>
    <property type="molecule type" value="Genomic_DNA"/>
</dbReference>
<evidence type="ECO:0000313" key="2">
    <source>
        <dbReference type="Proteomes" id="UP000050326"/>
    </source>
</evidence>
<evidence type="ECO:0000313" key="1">
    <source>
        <dbReference type="EMBL" id="KPU43150.1"/>
    </source>
</evidence>
<protein>
    <submittedName>
        <fullName evidence="1">Uncharacterized protein</fullName>
    </submittedName>
</protein>
<dbReference type="AlphaFoldDB" id="A0A0P9ADF8"/>
<organism evidence="1 2">
    <name type="scientific">Oxobacter pfennigii</name>
    <dbReference type="NCBI Taxonomy" id="36849"/>
    <lineage>
        <taxon>Bacteria</taxon>
        <taxon>Bacillati</taxon>
        <taxon>Bacillota</taxon>
        <taxon>Clostridia</taxon>
        <taxon>Eubacteriales</taxon>
        <taxon>Clostridiaceae</taxon>
        <taxon>Oxobacter</taxon>
    </lineage>
</organism>
<name>A0A0P9ADF8_9CLOT</name>